<evidence type="ECO:0000313" key="8">
    <source>
        <dbReference type="Proteomes" id="UP001454036"/>
    </source>
</evidence>
<feature type="domain" description="Ubiquitin fusion degradation protein UFD1 N-terminal subdomain 2" evidence="6">
    <location>
        <begin position="185"/>
        <end position="258"/>
    </location>
</feature>
<evidence type="ECO:0000259" key="4">
    <source>
        <dbReference type="Pfam" id="PF03152"/>
    </source>
</evidence>
<dbReference type="Proteomes" id="UP001454036">
    <property type="component" value="Unassembled WGS sequence"/>
</dbReference>
<dbReference type="Gene3D" id="3.30.40.10">
    <property type="entry name" value="Zinc/RING finger domain, C3HC4 (zinc finger)"/>
    <property type="match status" value="1"/>
</dbReference>
<dbReference type="Gene3D" id="2.60.120.380">
    <property type="match status" value="1"/>
</dbReference>
<dbReference type="PANTHER" id="PTHR12555:SF27">
    <property type="entry name" value="UBIQUITIN FUSION DEGRADATION UFD1 FAMILY PROTEIN"/>
    <property type="match status" value="1"/>
</dbReference>
<reference evidence="7 8" key="1">
    <citation type="submission" date="2024-01" db="EMBL/GenBank/DDBJ databases">
        <title>The complete chloroplast genome sequence of Lithospermum erythrorhizon: insights into the phylogenetic relationship among Boraginaceae species and the maternal lineages of purple gromwells.</title>
        <authorList>
            <person name="Okada T."/>
            <person name="Watanabe K."/>
        </authorList>
    </citation>
    <scope>NUCLEOTIDE SEQUENCE [LARGE SCALE GENOMIC DNA]</scope>
</reference>
<dbReference type="Gene3D" id="2.40.40.50">
    <property type="entry name" value="Ubiquitin fusion degradation protein UFD1, N-terminal domain"/>
    <property type="match status" value="1"/>
</dbReference>
<evidence type="ECO:0000313" key="7">
    <source>
        <dbReference type="EMBL" id="GAA0157263.1"/>
    </source>
</evidence>
<dbReference type="Pfam" id="PF21366">
    <property type="entry name" value="TRAFD1-XIAF1_ZnF"/>
    <property type="match status" value="1"/>
</dbReference>
<sequence length="570" mass="63931">MDFELRRAREKLEKEQRESKERAKKKLEKERRSKLEAARQRDAIEAANRLRRLDAAQAQDKANLQMEESLLAGRGVMFSPILEAVHYQGSGDKIILPPSSFTQLSELGAFDKGPLHFCVLVIQHEILSENMDTETPHTRSTHAGVLEFTADEGTVRLPPHIWNNLFSSKATESSTVEVRYVWLPKGTYAKLQPDELGFNDIPNHKAVLETSLRQHATLSENDVLTVSYGSLRYNLRVLELKPSSSVSVLETDIEVDIIGTDMVAAATDQLVLRSLTFDKPESGEVVVGNYVYYKFSIDEATWGRVSSRDVEIEVMLKALGQDGDTDLYVSRHPLLFPTRHQHGWSSHDVGTKTLVLSSKGDNMGPGSYSIAVYGFKGTTKYELSVIVQENIERSMGQQAVSFTTSLQKDTVECRNCRHYIPSRSIALHEAYCIRHNIVCQHAGCGIVLRSGEAGNHIHCEKCGKAFQKGEIEKHMKIFHEPLHCACGIVLEQEQMVQHQSFECPMRLITCRFCGDMVQAGNSPGDVRDRMRGLSEHESLCGSRTAACNYCGRAVMLKEMDIHLIAVHQKS</sequence>
<gene>
    <name evidence="7" type="ORF">LIER_38425</name>
</gene>
<dbReference type="GO" id="GO:0034098">
    <property type="term" value="C:VCP-NPL4-UFD1 AAA ATPase complex"/>
    <property type="evidence" value="ECO:0007669"/>
    <property type="project" value="TreeGrafter"/>
</dbReference>
<dbReference type="GO" id="GO:0031593">
    <property type="term" value="F:polyubiquitin modification-dependent protein binding"/>
    <property type="evidence" value="ECO:0007669"/>
    <property type="project" value="TreeGrafter"/>
</dbReference>
<dbReference type="Pfam" id="PF24842">
    <property type="entry name" value="UFD1_N2"/>
    <property type="match status" value="1"/>
</dbReference>
<dbReference type="Pfam" id="PF23580">
    <property type="entry name" value="Znf_XAF1_N"/>
    <property type="match status" value="1"/>
</dbReference>
<dbReference type="InterPro" id="IPR013083">
    <property type="entry name" value="Znf_RING/FYVE/PHD"/>
</dbReference>
<keyword evidence="8" id="KW-1185">Reference proteome</keyword>
<feature type="domain" description="TRAFD1/XAF1 zinc finger" evidence="5">
    <location>
        <begin position="533"/>
        <end position="562"/>
    </location>
</feature>
<feature type="domain" description="Ubiquitin fusion degradation protein UFD1 N-terminal subdomain 1" evidence="4">
    <location>
        <begin position="89"/>
        <end position="184"/>
    </location>
</feature>
<dbReference type="GO" id="GO:0036503">
    <property type="term" value="P:ERAD pathway"/>
    <property type="evidence" value="ECO:0007669"/>
    <property type="project" value="TreeGrafter"/>
</dbReference>
<dbReference type="InterPro" id="IPR049439">
    <property type="entry name" value="TRAFD1-XIAF1_Znf"/>
</dbReference>
<evidence type="ECO:0000256" key="3">
    <source>
        <dbReference type="SAM" id="MobiDB-lite"/>
    </source>
</evidence>
<comment type="caution">
    <text evidence="7">The sequence shown here is derived from an EMBL/GenBank/DDBJ whole genome shotgun (WGS) entry which is preliminary data.</text>
</comment>
<dbReference type="InterPro" id="IPR055418">
    <property type="entry name" value="UFD1_N2"/>
</dbReference>
<feature type="region of interest" description="Disordered" evidence="3">
    <location>
        <begin position="1"/>
        <end position="40"/>
    </location>
</feature>
<proteinExistence type="inferred from homology"/>
<keyword evidence="2" id="KW-0833">Ubl conjugation pathway</keyword>
<organism evidence="7 8">
    <name type="scientific">Lithospermum erythrorhizon</name>
    <name type="common">Purple gromwell</name>
    <name type="synonym">Lithospermum officinale var. erythrorhizon</name>
    <dbReference type="NCBI Taxonomy" id="34254"/>
    <lineage>
        <taxon>Eukaryota</taxon>
        <taxon>Viridiplantae</taxon>
        <taxon>Streptophyta</taxon>
        <taxon>Embryophyta</taxon>
        <taxon>Tracheophyta</taxon>
        <taxon>Spermatophyta</taxon>
        <taxon>Magnoliopsida</taxon>
        <taxon>eudicotyledons</taxon>
        <taxon>Gunneridae</taxon>
        <taxon>Pentapetalae</taxon>
        <taxon>asterids</taxon>
        <taxon>lamiids</taxon>
        <taxon>Boraginales</taxon>
        <taxon>Boraginaceae</taxon>
        <taxon>Boraginoideae</taxon>
        <taxon>Lithospermeae</taxon>
        <taxon>Lithospermum</taxon>
    </lineage>
</organism>
<dbReference type="Pfam" id="PF03152">
    <property type="entry name" value="UFD1_N1"/>
    <property type="match status" value="1"/>
</dbReference>
<dbReference type="EMBL" id="BAABME010019462">
    <property type="protein sequence ID" value="GAA0157263.1"/>
    <property type="molecule type" value="Genomic_DNA"/>
</dbReference>
<evidence type="ECO:0000256" key="2">
    <source>
        <dbReference type="ARBA" id="ARBA00022786"/>
    </source>
</evidence>
<dbReference type="InterPro" id="IPR042299">
    <property type="entry name" value="Ufd1-like_Nn"/>
</dbReference>
<evidence type="ECO:0000259" key="6">
    <source>
        <dbReference type="Pfam" id="PF24842"/>
    </source>
</evidence>
<dbReference type="InterPro" id="IPR004854">
    <property type="entry name" value="Ufd1-like"/>
</dbReference>
<dbReference type="AlphaFoldDB" id="A0AAV3Q489"/>
<evidence type="ECO:0000259" key="5">
    <source>
        <dbReference type="Pfam" id="PF21366"/>
    </source>
</evidence>
<dbReference type="PANTHER" id="PTHR12555">
    <property type="entry name" value="UBIQUITIN FUSION DEGRADATON PROTEIN 1"/>
    <property type="match status" value="1"/>
</dbReference>
<comment type="similarity">
    <text evidence="1">Belongs to the UFD1 family.</text>
</comment>
<evidence type="ECO:0000256" key="1">
    <source>
        <dbReference type="ARBA" id="ARBA00006043"/>
    </source>
</evidence>
<dbReference type="Gene3D" id="3.10.330.10">
    <property type="match status" value="1"/>
</dbReference>
<accession>A0AAV3Q489</accession>
<protein>
    <submittedName>
        <fullName evidence="7">Uncharacterized protein</fullName>
    </submittedName>
</protein>
<dbReference type="GO" id="GO:0006511">
    <property type="term" value="P:ubiquitin-dependent protein catabolic process"/>
    <property type="evidence" value="ECO:0007669"/>
    <property type="project" value="InterPro"/>
</dbReference>
<name>A0AAV3Q489_LITER</name>
<dbReference type="InterPro" id="IPR055417">
    <property type="entry name" value="UFD1_N1"/>
</dbReference>